<dbReference type="Proteomes" id="UP001372834">
    <property type="component" value="Unassembled WGS sequence"/>
</dbReference>
<evidence type="ECO:0000313" key="2">
    <source>
        <dbReference type="EMBL" id="KAK6629813.1"/>
    </source>
</evidence>
<name>A0AAN8RXD3_POLSC</name>
<gene>
    <name evidence="2" type="ORF">RUM43_003633</name>
</gene>
<sequence>MIKKKSSKNLIVMQCAGKPSTEIHITSYLVVSAVVEADDEDRGNKILRWRQRTSKRDKFFFRDGSRVVDDEDEDNGEDGDNDGDDEGEEKEI</sequence>
<organism evidence="2 3">
    <name type="scientific">Polyplax serrata</name>
    <name type="common">Common mouse louse</name>
    <dbReference type="NCBI Taxonomy" id="468196"/>
    <lineage>
        <taxon>Eukaryota</taxon>
        <taxon>Metazoa</taxon>
        <taxon>Ecdysozoa</taxon>
        <taxon>Arthropoda</taxon>
        <taxon>Hexapoda</taxon>
        <taxon>Insecta</taxon>
        <taxon>Pterygota</taxon>
        <taxon>Neoptera</taxon>
        <taxon>Paraneoptera</taxon>
        <taxon>Psocodea</taxon>
        <taxon>Troctomorpha</taxon>
        <taxon>Phthiraptera</taxon>
        <taxon>Anoplura</taxon>
        <taxon>Polyplacidae</taxon>
        <taxon>Polyplax</taxon>
    </lineage>
</organism>
<reference evidence="2 3" key="1">
    <citation type="submission" date="2023-10" db="EMBL/GenBank/DDBJ databases">
        <title>Genomes of two closely related lineages of the louse Polyplax serrata with different host specificities.</title>
        <authorList>
            <person name="Martinu J."/>
            <person name="Tarabai H."/>
            <person name="Stefka J."/>
            <person name="Hypsa V."/>
        </authorList>
    </citation>
    <scope>NUCLEOTIDE SEQUENCE [LARGE SCALE GENOMIC DNA]</scope>
    <source>
        <strain evidence="2">HR10_N</strain>
    </source>
</reference>
<proteinExistence type="predicted"/>
<accession>A0AAN8RXD3</accession>
<feature type="region of interest" description="Disordered" evidence="1">
    <location>
        <begin position="66"/>
        <end position="92"/>
    </location>
</feature>
<dbReference type="EMBL" id="JAWJWE010000036">
    <property type="protein sequence ID" value="KAK6629813.1"/>
    <property type="molecule type" value="Genomic_DNA"/>
</dbReference>
<evidence type="ECO:0000256" key="1">
    <source>
        <dbReference type="SAM" id="MobiDB-lite"/>
    </source>
</evidence>
<feature type="compositionally biased region" description="Acidic residues" evidence="1">
    <location>
        <begin position="69"/>
        <end position="92"/>
    </location>
</feature>
<evidence type="ECO:0000313" key="3">
    <source>
        <dbReference type="Proteomes" id="UP001372834"/>
    </source>
</evidence>
<comment type="caution">
    <text evidence="2">The sequence shown here is derived from an EMBL/GenBank/DDBJ whole genome shotgun (WGS) entry which is preliminary data.</text>
</comment>
<dbReference type="AlphaFoldDB" id="A0AAN8RXD3"/>
<protein>
    <submittedName>
        <fullName evidence="2">Uncharacterized protein</fullName>
    </submittedName>
</protein>